<dbReference type="EMBL" id="JGZB01000011">
    <property type="protein sequence ID" value="KFI67195.1"/>
    <property type="molecule type" value="Genomic_DNA"/>
</dbReference>
<gene>
    <name evidence="1" type="ORF">BMAGN_1411</name>
</gene>
<comment type="caution">
    <text evidence="1">The sequence shown here is derived from an EMBL/GenBank/DDBJ whole genome shotgun (WGS) entry which is preliminary data.</text>
</comment>
<keyword evidence="2" id="KW-1185">Reference proteome</keyword>
<evidence type="ECO:0000313" key="2">
    <source>
        <dbReference type="Proteomes" id="UP000029052"/>
    </source>
</evidence>
<dbReference type="RefSeq" id="WP_152593293.1">
    <property type="nucleotide sequence ID" value="NZ_JGZB01000011.1"/>
</dbReference>
<evidence type="ECO:0000313" key="1">
    <source>
        <dbReference type="EMBL" id="KFI67195.1"/>
    </source>
</evidence>
<proteinExistence type="predicted"/>
<reference evidence="1 2" key="1">
    <citation type="submission" date="2014-03" db="EMBL/GenBank/DDBJ databases">
        <title>Genomics of Bifidobacteria.</title>
        <authorList>
            <person name="Ventura M."/>
            <person name="Milani C."/>
            <person name="Lugli G.A."/>
        </authorList>
    </citation>
    <scope>NUCLEOTIDE SEQUENCE [LARGE SCALE GENOMIC DNA]</scope>
    <source>
        <strain evidence="1 2">LMG 11591</strain>
    </source>
</reference>
<dbReference type="AlphaFoldDB" id="A0A087B845"/>
<accession>A0A087B845</accession>
<organism evidence="1 2">
    <name type="scientific">Bifidobacterium magnum</name>
    <dbReference type="NCBI Taxonomy" id="1692"/>
    <lineage>
        <taxon>Bacteria</taxon>
        <taxon>Bacillati</taxon>
        <taxon>Actinomycetota</taxon>
        <taxon>Actinomycetes</taxon>
        <taxon>Bifidobacteriales</taxon>
        <taxon>Bifidobacteriaceae</taxon>
        <taxon>Bifidobacterium</taxon>
    </lineage>
</organism>
<sequence>MQPPKDLGTIRLGETYSGYYKPNGYLGGEDYRVEKNPNYGLTIQTYQARLEPGHYGYLTVSNDGESGHDAPLIQTEFSEADDHSDSFYLTWIGYLGLEAIYNS</sequence>
<name>A0A087B845_9BIFI</name>
<protein>
    <submittedName>
        <fullName evidence="1">Uncharacterized protein</fullName>
    </submittedName>
</protein>
<dbReference type="Proteomes" id="UP000029052">
    <property type="component" value="Unassembled WGS sequence"/>
</dbReference>